<organism evidence="1 2">
    <name type="scientific">Morella rubra</name>
    <name type="common">Chinese bayberry</name>
    <dbReference type="NCBI Taxonomy" id="262757"/>
    <lineage>
        <taxon>Eukaryota</taxon>
        <taxon>Viridiplantae</taxon>
        <taxon>Streptophyta</taxon>
        <taxon>Embryophyta</taxon>
        <taxon>Tracheophyta</taxon>
        <taxon>Spermatophyta</taxon>
        <taxon>Magnoliopsida</taxon>
        <taxon>eudicotyledons</taxon>
        <taxon>Gunneridae</taxon>
        <taxon>Pentapetalae</taxon>
        <taxon>rosids</taxon>
        <taxon>fabids</taxon>
        <taxon>Fagales</taxon>
        <taxon>Myricaceae</taxon>
        <taxon>Morella</taxon>
    </lineage>
</organism>
<name>A0A6A1W6K5_9ROSI</name>
<dbReference type="EMBL" id="RXIC02000021">
    <property type="protein sequence ID" value="KAB1220841.1"/>
    <property type="molecule type" value="Genomic_DNA"/>
</dbReference>
<dbReference type="AlphaFoldDB" id="A0A6A1W6K5"/>
<comment type="caution">
    <text evidence="1">The sequence shown here is derived from an EMBL/GenBank/DDBJ whole genome shotgun (WGS) entry which is preliminary data.</text>
</comment>
<protein>
    <submittedName>
        <fullName evidence="1">Uncharacterized protein</fullName>
    </submittedName>
</protein>
<sequence>MAESMVTGMMRLSASNYMNWKPRMENILYAKDMYDPLENEVLGTSRWRCKSRGRYCSTWVRWYKQGMRAP</sequence>
<dbReference type="Proteomes" id="UP000516437">
    <property type="component" value="Chromosome 3"/>
</dbReference>
<keyword evidence="2" id="KW-1185">Reference proteome</keyword>
<gene>
    <name evidence="1" type="ORF">CJ030_MR3G023991</name>
</gene>
<proteinExistence type="predicted"/>
<accession>A0A6A1W6K5</accession>
<evidence type="ECO:0000313" key="1">
    <source>
        <dbReference type="EMBL" id="KAB1220841.1"/>
    </source>
</evidence>
<reference evidence="1 2" key="1">
    <citation type="journal article" date="2019" name="Plant Biotechnol. J.">
        <title>The red bayberry genome and genetic basis of sex determination.</title>
        <authorList>
            <person name="Jia H.M."/>
            <person name="Jia H.J."/>
            <person name="Cai Q.L."/>
            <person name="Wang Y."/>
            <person name="Zhao H.B."/>
            <person name="Yang W.F."/>
            <person name="Wang G.Y."/>
            <person name="Li Y.H."/>
            <person name="Zhan D.L."/>
            <person name="Shen Y.T."/>
            <person name="Niu Q.F."/>
            <person name="Chang L."/>
            <person name="Qiu J."/>
            <person name="Zhao L."/>
            <person name="Xie H.B."/>
            <person name="Fu W.Y."/>
            <person name="Jin J."/>
            <person name="Li X.W."/>
            <person name="Jiao Y."/>
            <person name="Zhou C.C."/>
            <person name="Tu T."/>
            <person name="Chai C.Y."/>
            <person name="Gao J.L."/>
            <person name="Fan L.J."/>
            <person name="van de Weg E."/>
            <person name="Wang J.Y."/>
            <person name="Gao Z.S."/>
        </authorList>
    </citation>
    <scope>NUCLEOTIDE SEQUENCE [LARGE SCALE GENOMIC DNA]</scope>
    <source>
        <tissue evidence="1">Leaves</tissue>
    </source>
</reference>
<evidence type="ECO:0000313" key="2">
    <source>
        <dbReference type="Proteomes" id="UP000516437"/>
    </source>
</evidence>